<organism evidence="4 5">
    <name type="scientific">Mycobacterium ulcerans str. Harvey</name>
    <dbReference type="NCBI Taxonomy" id="1299332"/>
    <lineage>
        <taxon>Bacteria</taxon>
        <taxon>Bacillati</taxon>
        <taxon>Actinomycetota</taxon>
        <taxon>Actinomycetes</taxon>
        <taxon>Mycobacteriales</taxon>
        <taxon>Mycobacteriaceae</taxon>
        <taxon>Mycobacterium</taxon>
        <taxon>Mycobacterium ulcerans group</taxon>
    </lineage>
</organism>
<evidence type="ECO:0000313" key="4">
    <source>
        <dbReference type="EMBL" id="EUA85540.1"/>
    </source>
</evidence>
<dbReference type="Proteomes" id="UP000020681">
    <property type="component" value="Unassembled WGS sequence"/>
</dbReference>
<gene>
    <name evidence="4" type="ORF">I551_8055</name>
</gene>
<feature type="region of interest" description="Disordered" evidence="1">
    <location>
        <begin position="206"/>
        <end position="229"/>
    </location>
</feature>
<evidence type="ECO:0000313" key="5">
    <source>
        <dbReference type="Proteomes" id="UP000020681"/>
    </source>
</evidence>
<feature type="transmembrane region" description="Helical" evidence="2">
    <location>
        <begin position="48"/>
        <end position="69"/>
    </location>
</feature>
<keyword evidence="2" id="KW-0812">Transmembrane</keyword>
<keyword evidence="5" id="KW-1185">Reference proteome</keyword>
<feature type="transmembrane region" description="Helical" evidence="2">
    <location>
        <begin position="107"/>
        <end position="130"/>
    </location>
</feature>
<sequence length="229" mass="25138">MILIFRDQTFAGEAQASVLKRAVGPSLKWFDEHTRYERLFMASPDGSVARRFAVLALILALAVVVAMSLRKRRIPGTAAGPSRRIIGIAIISFLAMMFTPTKWTHHFGVFAGLAGSLGALAAVAVTGVAMRSRRNRTVFAAVVLFVMALSFASVNGWWYVSNFGVPWSNSFPRLRWSLTTALLELSVIVLVVAAWFNFVATGTGRPGPASGRGWRRSSKRRWPLPPGCW</sequence>
<accession>A0ABN0QLR8</accession>
<proteinExistence type="predicted"/>
<keyword evidence="2" id="KW-0472">Membrane</keyword>
<dbReference type="InterPro" id="IPR007680">
    <property type="entry name" value="Arabino_trans_central"/>
</dbReference>
<feature type="transmembrane region" description="Helical" evidence="2">
    <location>
        <begin position="137"/>
        <end position="160"/>
    </location>
</feature>
<dbReference type="EMBL" id="JAOL01000190">
    <property type="protein sequence ID" value="EUA85540.1"/>
    <property type="molecule type" value="Genomic_DNA"/>
</dbReference>
<dbReference type="Pfam" id="PF04602">
    <property type="entry name" value="Arabinose_trans"/>
    <property type="match status" value="1"/>
</dbReference>
<feature type="compositionally biased region" description="Basic residues" evidence="1">
    <location>
        <begin position="213"/>
        <end position="222"/>
    </location>
</feature>
<keyword evidence="2" id="KW-1133">Transmembrane helix</keyword>
<protein>
    <submittedName>
        <fullName evidence="4">Mycobacterial cell wall arabinan synthesis family protein</fullName>
    </submittedName>
</protein>
<evidence type="ECO:0000256" key="2">
    <source>
        <dbReference type="SAM" id="Phobius"/>
    </source>
</evidence>
<evidence type="ECO:0000259" key="3">
    <source>
        <dbReference type="Pfam" id="PF04602"/>
    </source>
</evidence>
<feature type="transmembrane region" description="Helical" evidence="2">
    <location>
        <begin position="180"/>
        <end position="200"/>
    </location>
</feature>
<evidence type="ECO:0000256" key="1">
    <source>
        <dbReference type="SAM" id="MobiDB-lite"/>
    </source>
</evidence>
<feature type="domain" description="Arabinofuranosyltransferase central" evidence="3">
    <location>
        <begin position="2"/>
        <end position="198"/>
    </location>
</feature>
<comment type="caution">
    <text evidence="4">The sequence shown here is derived from an EMBL/GenBank/DDBJ whole genome shotgun (WGS) entry which is preliminary data.</text>
</comment>
<name>A0ABN0QLR8_MYCUL</name>
<reference evidence="4 5" key="1">
    <citation type="submission" date="2014-01" db="EMBL/GenBank/DDBJ databases">
        <authorList>
            <person name="Dobos K."/>
            <person name="Lenaerts A."/>
            <person name="Ordway D."/>
            <person name="DeGroote M.A."/>
            <person name="Parker T."/>
            <person name="Sizemore C."/>
            <person name="Tallon L.J."/>
            <person name="Sadzewicz L.K."/>
            <person name="Sengamalay N."/>
            <person name="Fraser C.M."/>
            <person name="Hine E."/>
            <person name="Shefchek K.A."/>
            <person name="Das S.P."/>
            <person name="Tettelin H."/>
        </authorList>
    </citation>
    <scope>NUCLEOTIDE SEQUENCE [LARGE SCALE GENOMIC DNA]</scope>
    <source>
        <strain evidence="4 5">Harvey</strain>
    </source>
</reference>
<feature type="transmembrane region" description="Helical" evidence="2">
    <location>
        <begin position="81"/>
        <end position="101"/>
    </location>
</feature>